<dbReference type="InterPro" id="IPR000064">
    <property type="entry name" value="NLP_P60_dom"/>
</dbReference>
<evidence type="ECO:0000256" key="3">
    <source>
        <dbReference type="ARBA" id="ARBA00022801"/>
    </source>
</evidence>
<comment type="caution">
    <text evidence="6">The sequence shown here is derived from an EMBL/GenBank/DDBJ whole genome shotgun (WGS) entry which is preliminary data.</text>
</comment>
<gene>
    <name evidence="6" type="ORF">GCM10017783_18840</name>
</gene>
<dbReference type="InterPro" id="IPR051202">
    <property type="entry name" value="Peptidase_C40"/>
</dbReference>
<feature type="domain" description="NlpC/P60" evidence="5">
    <location>
        <begin position="125"/>
        <end position="243"/>
    </location>
</feature>
<keyword evidence="4" id="KW-0788">Thiol protease</keyword>
<dbReference type="PANTHER" id="PTHR47053">
    <property type="entry name" value="MUREIN DD-ENDOPEPTIDASE MEPH-RELATED"/>
    <property type="match status" value="1"/>
</dbReference>
<accession>A0ABQ3K926</accession>
<evidence type="ECO:0000259" key="5">
    <source>
        <dbReference type="PROSITE" id="PS51935"/>
    </source>
</evidence>
<dbReference type="Pfam" id="PF00877">
    <property type="entry name" value="NLPC_P60"/>
    <property type="match status" value="1"/>
</dbReference>
<dbReference type="InterPro" id="IPR038765">
    <property type="entry name" value="Papain-like_cys_pep_sf"/>
</dbReference>
<evidence type="ECO:0000313" key="7">
    <source>
        <dbReference type="Proteomes" id="UP000632154"/>
    </source>
</evidence>
<dbReference type="EMBL" id="BNAL01000024">
    <property type="protein sequence ID" value="GHG06426.1"/>
    <property type="molecule type" value="Genomic_DNA"/>
</dbReference>
<dbReference type="SUPFAM" id="SSF54001">
    <property type="entry name" value="Cysteine proteinases"/>
    <property type="match status" value="1"/>
</dbReference>
<dbReference type="Gene3D" id="3.90.1720.10">
    <property type="entry name" value="endopeptidase domain like (from Nostoc punctiforme)"/>
    <property type="match status" value="1"/>
</dbReference>
<dbReference type="Gene3D" id="2.30.30.40">
    <property type="entry name" value="SH3 Domains"/>
    <property type="match status" value="1"/>
</dbReference>
<dbReference type="Pfam" id="PF18348">
    <property type="entry name" value="SH3_16"/>
    <property type="match status" value="1"/>
</dbReference>
<proteinExistence type="inferred from homology"/>
<dbReference type="Proteomes" id="UP000632154">
    <property type="component" value="Unassembled WGS sequence"/>
</dbReference>
<evidence type="ECO:0000313" key="6">
    <source>
        <dbReference type="EMBL" id="GHG06426.1"/>
    </source>
</evidence>
<protein>
    <submittedName>
        <fullName evidence="6">Peptidase</fullName>
    </submittedName>
</protein>
<keyword evidence="3" id="KW-0378">Hydrolase</keyword>
<reference evidence="7" key="1">
    <citation type="journal article" date="2019" name="Int. J. Syst. Evol. Microbiol.">
        <title>The Global Catalogue of Microorganisms (GCM) 10K type strain sequencing project: providing services to taxonomists for standard genome sequencing and annotation.</title>
        <authorList>
            <consortium name="The Broad Institute Genomics Platform"/>
            <consortium name="The Broad Institute Genome Sequencing Center for Infectious Disease"/>
            <person name="Wu L."/>
            <person name="Ma J."/>
        </authorList>
    </citation>
    <scope>NUCLEOTIDE SEQUENCE [LARGE SCALE GENOMIC DNA]</scope>
    <source>
        <strain evidence="7">CGMCC 1.18439</strain>
    </source>
</reference>
<dbReference type="PANTHER" id="PTHR47053:SF1">
    <property type="entry name" value="MUREIN DD-ENDOPEPTIDASE MEPH-RELATED"/>
    <property type="match status" value="1"/>
</dbReference>
<name>A0ABQ3K926_9DEIO</name>
<organism evidence="6 7">
    <name type="scientific">Deinococcus piscis</name>
    <dbReference type="NCBI Taxonomy" id="394230"/>
    <lineage>
        <taxon>Bacteria</taxon>
        <taxon>Thermotogati</taxon>
        <taxon>Deinococcota</taxon>
        <taxon>Deinococci</taxon>
        <taxon>Deinococcales</taxon>
        <taxon>Deinococcaceae</taxon>
        <taxon>Deinococcus</taxon>
    </lineage>
</organism>
<dbReference type="InterPro" id="IPR041382">
    <property type="entry name" value="SH3_16"/>
</dbReference>
<dbReference type="RefSeq" id="WP_268248070.1">
    <property type="nucleotide sequence ID" value="NZ_BNAL01000024.1"/>
</dbReference>
<sequence length="250" mass="27140">MRAVRQAFLHREPNPQAETISEVLLGEQLTLLEHVGEWQRVRLAADGYEGWARAAAVQVPAGGWSTVTALRAHVYAAPTVAAPVLGRLSLGSQVQLSGEVVEGEPGRFWERLAWPEGWVSRSAFRPLPSTLSELGLAFLGTPYRWGGRSAWGVDCSGLMQVLHAAYGTVLPRDSGPQRLALPAAERPQAGDLAFFPGHVGLMLDDRRVLNATSYHMAVAIDTLGQGQYGQLLERDLLGFGRIQTVPQKGE</sequence>
<keyword evidence="7" id="KW-1185">Reference proteome</keyword>
<keyword evidence="2" id="KW-0645">Protease</keyword>
<dbReference type="PROSITE" id="PS51935">
    <property type="entry name" value="NLPC_P60"/>
    <property type="match status" value="1"/>
</dbReference>
<evidence type="ECO:0000256" key="1">
    <source>
        <dbReference type="ARBA" id="ARBA00007074"/>
    </source>
</evidence>
<evidence type="ECO:0000256" key="4">
    <source>
        <dbReference type="ARBA" id="ARBA00022807"/>
    </source>
</evidence>
<comment type="similarity">
    <text evidence="1">Belongs to the peptidase C40 family.</text>
</comment>
<evidence type="ECO:0000256" key="2">
    <source>
        <dbReference type="ARBA" id="ARBA00022670"/>
    </source>
</evidence>